<reference evidence="1" key="1">
    <citation type="journal article" date="2023" name="IScience">
        <title>Live-bearing cockroach genome reveals convergent evolutionary mechanisms linked to viviparity in insects and beyond.</title>
        <authorList>
            <person name="Fouks B."/>
            <person name="Harrison M.C."/>
            <person name="Mikhailova A.A."/>
            <person name="Marchal E."/>
            <person name="English S."/>
            <person name="Carruthers M."/>
            <person name="Jennings E.C."/>
            <person name="Chiamaka E.L."/>
            <person name="Frigard R.A."/>
            <person name="Pippel M."/>
            <person name="Attardo G.M."/>
            <person name="Benoit J.B."/>
            <person name="Bornberg-Bauer E."/>
            <person name="Tobe S.S."/>
        </authorList>
    </citation>
    <scope>NUCLEOTIDE SEQUENCE</scope>
    <source>
        <strain evidence="1">Stay&amp;Tobe</strain>
    </source>
</reference>
<evidence type="ECO:0000313" key="2">
    <source>
        <dbReference type="Proteomes" id="UP001233999"/>
    </source>
</evidence>
<proteinExistence type="predicted"/>
<comment type="caution">
    <text evidence="1">The sequence shown here is derived from an EMBL/GenBank/DDBJ whole genome shotgun (WGS) entry which is preliminary data.</text>
</comment>
<name>A0AAD7ZLM7_DIPPU</name>
<feature type="non-terminal residue" evidence="1">
    <location>
        <position position="1"/>
    </location>
</feature>
<feature type="non-terminal residue" evidence="1">
    <location>
        <position position="72"/>
    </location>
</feature>
<reference evidence="1" key="2">
    <citation type="submission" date="2023-05" db="EMBL/GenBank/DDBJ databases">
        <authorList>
            <person name="Fouks B."/>
        </authorList>
    </citation>
    <scope>NUCLEOTIDE SEQUENCE</scope>
    <source>
        <strain evidence="1">Stay&amp;Tobe</strain>
        <tissue evidence="1">Testes</tissue>
    </source>
</reference>
<dbReference type="Proteomes" id="UP001233999">
    <property type="component" value="Unassembled WGS sequence"/>
</dbReference>
<dbReference type="AlphaFoldDB" id="A0AAD7ZLM7"/>
<dbReference type="EMBL" id="JASPKZ010007770">
    <property type="protein sequence ID" value="KAJ9582675.1"/>
    <property type="molecule type" value="Genomic_DNA"/>
</dbReference>
<accession>A0AAD7ZLM7</accession>
<organism evidence="1 2">
    <name type="scientific">Diploptera punctata</name>
    <name type="common">Pacific beetle cockroach</name>
    <dbReference type="NCBI Taxonomy" id="6984"/>
    <lineage>
        <taxon>Eukaryota</taxon>
        <taxon>Metazoa</taxon>
        <taxon>Ecdysozoa</taxon>
        <taxon>Arthropoda</taxon>
        <taxon>Hexapoda</taxon>
        <taxon>Insecta</taxon>
        <taxon>Pterygota</taxon>
        <taxon>Neoptera</taxon>
        <taxon>Polyneoptera</taxon>
        <taxon>Dictyoptera</taxon>
        <taxon>Blattodea</taxon>
        <taxon>Blaberoidea</taxon>
        <taxon>Blaberidae</taxon>
        <taxon>Diplopterinae</taxon>
        <taxon>Diploptera</taxon>
    </lineage>
</organism>
<evidence type="ECO:0000313" key="1">
    <source>
        <dbReference type="EMBL" id="KAJ9582675.1"/>
    </source>
</evidence>
<keyword evidence="2" id="KW-1185">Reference proteome</keyword>
<protein>
    <submittedName>
        <fullName evidence="1">Uncharacterized protein</fullName>
    </submittedName>
</protein>
<gene>
    <name evidence="1" type="ORF">L9F63_022977</name>
</gene>
<sequence length="72" mass="8404">FQPTNKDLNRTRRCNLKYRVISGFFPLNDGKNQFPVKLLINEAMGIIEDKFQKVCVVPKIPENIIPRTIPLY</sequence>